<dbReference type="AlphaFoldDB" id="A0A378WCU4"/>
<dbReference type="Pfam" id="PF12802">
    <property type="entry name" value="MarR_2"/>
    <property type="match status" value="1"/>
</dbReference>
<reference evidence="5 6" key="1">
    <citation type="submission" date="2018-06" db="EMBL/GenBank/DDBJ databases">
        <authorList>
            <consortium name="Pathogen Informatics"/>
            <person name="Doyle S."/>
        </authorList>
    </citation>
    <scope>NUCLEOTIDE SEQUENCE [LARGE SCALE GENOMIC DNA]</scope>
    <source>
        <strain evidence="5 6">NCTC8554</strain>
    </source>
</reference>
<dbReference type="SUPFAM" id="SSF46785">
    <property type="entry name" value="Winged helix' DNA-binding domain"/>
    <property type="match status" value="1"/>
</dbReference>
<protein>
    <submittedName>
        <fullName evidence="5">MarR family transcriptional regulator</fullName>
    </submittedName>
</protein>
<dbReference type="Gene3D" id="6.10.250.820">
    <property type="match status" value="1"/>
</dbReference>
<dbReference type="Gene3D" id="1.10.10.10">
    <property type="entry name" value="Winged helix-like DNA-binding domain superfamily/Winged helix DNA-binding domain"/>
    <property type="match status" value="1"/>
</dbReference>
<keyword evidence="2" id="KW-0238">DNA-binding</keyword>
<dbReference type="InterPro" id="IPR036390">
    <property type="entry name" value="WH_DNA-bd_sf"/>
</dbReference>
<keyword evidence="3" id="KW-0804">Transcription</keyword>
<accession>A0A378WCU4</accession>
<evidence type="ECO:0000259" key="4">
    <source>
        <dbReference type="PROSITE" id="PS50995"/>
    </source>
</evidence>
<dbReference type="GO" id="GO:0003700">
    <property type="term" value="F:DNA-binding transcription factor activity"/>
    <property type="evidence" value="ECO:0007669"/>
    <property type="project" value="InterPro"/>
</dbReference>
<evidence type="ECO:0000313" key="6">
    <source>
        <dbReference type="Proteomes" id="UP000254176"/>
    </source>
</evidence>
<dbReference type="EMBL" id="UGRP01000002">
    <property type="protein sequence ID" value="SUA30085.1"/>
    <property type="molecule type" value="Genomic_DNA"/>
</dbReference>
<sequence>MNQLDQLGTRINLICNVFDKWIGQQDLNYNLFAVLYTLATEGSRTQKHIGEEWSLPKQTVSGVCKTLAGQGLIEWQESEQDRRERLLSLTEKGKAHAAPLTESAQEFSDKVFATFGDKRTTRLFADLDALAEVMEKTISGKSRIRR</sequence>
<dbReference type="GO" id="GO:0003677">
    <property type="term" value="F:DNA binding"/>
    <property type="evidence" value="ECO:0007669"/>
    <property type="project" value="UniProtKB-KW"/>
</dbReference>
<dbReference type="RefSeq" id="WP_002256799.1">
    <property type="nucleotide sequence ID" value="NZ_CP020401.2"/>
</dbReference>
<dbReference type="Proteomes" id="UP000254176">
    <property type="component" value="Unassembled WGS sequence"/>
</dbReference>
<dbReference type="PROSITE" id="PS50995">
    <property type="entry name" value="HTH_MARR_2"/>
    <property type="match status" value="1"/>
</dbReference>
<evidence type="ECO:0000256" key="3">
    <source>
        <dbReference type="ARBA" id="ARBA00023163"/>
    </source>
</evidence>
<dbReference type="SMART" id="SM00347">
    <property type="entry name" value="HTH_MARR"/>
    <property type="match status" value="1"/>
</dbReference>
<gene>
    <name evidence="5" type="primary">sarZ</name>
    <name evidence="5" type="ORF">NCTC8554_02132</name>
</gene>
<dbReference type="InterPro" id="IPR023187">
    <property type="entry name" value="Tscrpt_reg_MarR-type_CS"/>
</dbReference>
<name>A0A378WCU4_NEIME</name>
<evidence type="ECO:0000313" key="5">
    <source>
        <dbReference type="EMBL" id="SUA30085.1"/>
    </source>
</evidence>
<dbReference type="PANTHER" id="PTHR42756:SF1">
    <property type="entry name" value="TRANSCRIPTIONAL REPRESSOR OF EMRAB OPERON"/>
    <property type="match status" value="1"/>
</dbReference>
<dbReference type="Gene3D" id="1.20.5.220">
    <property type="match status" value="1"/>
</dbReference>
<keyword evidence="1" id="KW-0805">Transcription regulation</keyword>
<proteinExistence type="predicted"/>
<organism evidence="5 6">
    <name type="scientific">Neisseria meningitidis</name>
    <dbReference type="NCBI Taxonomy" id="487"/>
    <lineage>
        <taxon>Bacteria</taxon>
        <taxon>Pseudomonadati</taxon>
        <taxon>Pseudomonadota</taxon>
        <taxon>Betaproteobacteria</taxon>
        <taxon>Neisseriales</taxon>
        <taxon>Neisseriaceae</taxon>
        <taxon>Neisseria</taxon>
    </lineage>
</organism>
<dbReference type="InterPro" id="IPR000835">
    <property type="entry name" value="HTH_MarR-typ"/>
</dbReference>
<evidence type="ECO:0000256" key="2">
    <source>
        <dbReference type="ARBA" id="ARBA00023125"/>
    </source>
</evidence>
<evidence type="ECO:0000256" key="1">
    <source>
        <dbReference type="ARBA" id="ARBA00023015"/>
    </source>
</evidence>
<dbReference type="PROSITE" id="PS01117">
    <property type="entry name" value="HTH_MARR_1"/>
    <property type="match status" value="1"/>
</dbReference>
<dbReference type="InterPro" id="IPR036388">
    <property type="entry name" value="WH-like_DNA-bd_sf"/>
</dbReference>
<dbReference type="PANTHER" id="PTHR42756">
    <property type="entry name" value="TRANSCRIPTIONAL REGULATOR, MARR"/>
    <property type="match status" value="1"/>
</dbReference>
<feature type="domain" description="HTH marR-type" evidence="4">
    <location>
        <begin position="1"/>
        <end position="139"/>
    </location>
</feature>